<evidence type="ECO:0000313" key="2">
    <source>
        <dbReference type="Proteomes" id="UP000675121"/>
    </source>
</evidence>
<dbReference type="Pfam" id="PF13469">
    <property type="entry name" value="Sulfotransfer_3"/>
    <property type="match status" value="1"/>
</dbReference>
<dbReference type="PANTHER" id="PTHR36451:SF1">
    <property type="entry name" value="OMEGA-HYDROXY-BETA-DIHYDROMENAQUINONE-9 SULFOTRANSFERASE STF3"/>
    <property type="match status" value="1"/>
</dbReference>
<dbReference type="RefSeq" id="WP_201081588.1">
    <property type="nucleotide sequence ID" value="NZ_CAJNAS010000024.1"/>
</dbReference>
<dbReference type="Proteomes" id="UP000675121">
    <property type="component" value="Unassembled WGS sequence"/>
</dbReference>
<keyword evidence="2" id="KW-1185">Reference proteome</keyword>
<dbReference type="PANTHER" id="PTHR36451">
    <property type="entry name" value="PAPS-DEPENDENT SULFOTRANSFERASE STF3"/>
    <property type="match status" value="1"/>
</dbReference>
<dbReference type="Gene3D" id="3.40.50.300">
    <property type="entry name" value="P-loop containing nucleotide triphosphate hydrolases"/>
    <property type="match status" value="1"/>
</dbReference>
<protein>
    <recommendedName>
        <fullName evidence="3">Sulfotransferase</fullName>
    </recommendedName>
</protein>
<name>A0A9N8N4M0_9BURK</name>
<dbReference type="EMBL" id="CAJNAS010000024">
    <property type="protein sequence ID" value="CAE6952764.1"/>
    <property type="molecule type" value="Genomic_DNA"/>
</dbReference>
<dbReference type="AlphaFoldDB" id="A0A9N8N4M0"/>
<evidence type="ECO:0008006" key="3">
    <source>
        <dbReference type="Google" id="ProtNLM"/>
    </source>
</evidence>
<dbReference type="InterPro" id="IPR027417">
    <property type="entry name" value="P-loop_NTPase"/>
</dbReference>
<dbReference type="InterPro" id="IPR052736">
    <property type="entry name" value="Stf3_sulfotransferase"/>
</dbReference>
<proteinExistence type="predicted"/>
<dbReference type="SUPFAM" id="SSF52540">
    <property type="entry name" value="P-loop containing nucleoside triphosphate hydrolases"/>
    <property type="match status" value="1"/>
</dbReference>
<organism evidence="1 2">
    <name type="scientific">Paraburkholderia domus</name>
    <dbReference type="NCBI Taxonomy" id="2793075"/>
    <lineage>
        <taxon>Bacteria</taxon>
        <taxon>Pseudomonadati</taxon>
        <taxon>Pseudomonadota</taxon>
        <taxon>Betaproteobacteria</taxon>
        <taxon>Burkholderiales</taxon>
        <taxon>Burkholderiaceae</taxon>
        <taxon>Paraburkholderia</taxon>
    </lineage>
</organism>
<gene>
    <name evidence="1" type="ORF">R70211_06368</name>
</gene>
<sequence>MTTDATTATRFDVDHLLELAIERSGGLTDFGGGNYRAALDVLFDSLTREANLSPQGEALLHGKVLAQLVNRLVIEDYCRRYPEILTQPIDDPLVIVGLPRTGTTLLQRMLAVDPRFYSAAWWETRYPAPLPGEAVEHPASRIASACAEVDQMIQYIPQILAIHPLDAMQPDEEFMLMEHAFMCAMDSYANVPAYTAWLAQQDQTSVYEYLKKMLQFLQWQKRQRGVPDAQRWILKTPQHLHTLECLFKVFPRAKVVLTHRDPTMTIPSMASMAHTLWKMFADAPDAKVVGGQWSTQMRRAVHHAMAVRATLPAGCFLDIRFEDTVTDPFGVIERVYRFAGMPFPDDVRDAMKAWLSHNSRDKRAVHDYTLAEFGLSVEQLERDFAPYRERHILPGVSAAH</sequence>
<reference evidence="1" key="1">
    <citation type="submission" date="2021-02" db="EMBL/GenBank/DDBJ databases">
        <authorList>
            <person name="Vanwijnsberghe S."/>
        </authorList>
    </citation>
    <scope>NUCLEOTIDE SEQUENCE</scope>
    <source>
        <strain evidence="1">R-70211</strain>
    </source>
</reference>
<comment type="caution">
    <text evidence="1">The sequence shown here is derived from an EMBL/GenBank/DDBJ whole genome shotgun (WGS) entry which is preliminary data.</text>
</comment>
<evidence type="ECO:0000313" key="1">
    <source>
        <dbReference type="EMBL" id="CAE6952764.1"/>
    </source>
</evidence>
<accession>A0A9N8N4M0</accession>